<comment type="caution">
    <text evidence="5">The sequence shown here is derived from an EMBL/GenBank/DDBJ whole genome shotgun (WGS) entry which is preliminary data.</text>
</comment>
<reference evidence="5 6" key="1">
    <citation type="submission" date="2023-11" db="EMBL/GenBank/DDBJ databases">
        <title>Halocaridina rubra genome assembly.</title>
        <authorList>
            <person name="Smith C."/>
        </authorList>
    </citation>
    <scope>NUCLEOTIDE SEQUENCE [LARGE SCALE GENOMIC DNA]</scope>
    <source>
        <strain evidence="5">EP-1</strain>
        <tissue evidence="5">Whole</tissue>
    </source>
</reference>
<dbReference type="PIRSF" id="PIRSF000915">
    <property type="entry name" value="PGP-type_phosphatase"/>
    <property type="match status" value="1"/>
</dbReference>
<dbReference type="InterPro" id="IPR006357">
    <property type="entry name" value="HAD-SF_hydro_IIA"/>
</dbReference>
<dbReference type="Gene3D" id="3.40.50.1000">
    <property type="entry name" value="HAD superfamily/HAD-like"/>
    <property type="match status" value="2"/>
</dbReference>
<dbReference type="InterPro" id="IPR023214">
    <property type="entry name" value="HAD_sf"/>
</dbReference>
<dbReference type="GO" id="GO:0016791">
    <property type="term" value="F:phosphatase activity"/>
    <property type="evidence" value="ECO:0007669"/>
    <property type="project" value="InterPro"/>
</dbReference>
<dbReference type="InterPro" id="IPR006349">
    <property type="entry name" value="PGP_euk"/>
</dbReference>
<comment type="cofactor">
    <cofactor evidence="4">
        <name>Mg(2+)</name>
        <dbReference type="ChEBI" id="CHEBI:18420"/>
    </cofactor>
    <text evidence="4">Divalent metal ions. Mg(2+) is the most effective.</text>
</comment>
<evidence type="ECO:0000256" key="3">
    <source>
        <dbReference type="PIRSR" id="PIRSR000915-2"/>
    </source>
</evidence>
<proteinExistence type="inferred from homology"/>
<evidence type="ECO:0000313" key="6">
    <source>
        <dbReference type="Proteomes" id="UP001381693"/>
    </source>
</evidence>
<dbReference type="GO" id="GO:0046872">
    <property type="term" value="F:metal ion binding"/>
    <property type="evidence" value="ECO:0007669"/>
    <property type="project" value="UniProtKB-KW"/>
</dbReference>
<dbReference type="Pfam" id="PF13344">
    <property type="entry name" value="Hydrolase_6"/>
    <property type="match status" value="1"/>
</dbReference>
<keyword evidence="1 2" id="KW-0378">Hydrolase</keyword>
<dbReference type="EMBL" id="JAXCGZ010022652">
    <property type="protein sequence ID" value="KAK7028231.1"/>
    <property type="molecule type" value="Genomic_DNA"/>
</dbReference>
<keyword evidence="4" id="KW-0479">Metal-binding</keyword>
<evidence type="ECO:0008006" key="7">
    <source>
        <dbReference type="Google" id="ProtNLM"/>
    </source>
</evidence>
<dbReference type="GO" id="GO:0005737">
    <property type="term" value="C:cytoplasm"/>
    <property type="evidence" value="ECO:0007669"/>
    <property type="project" value="TreeGrafter"/>
</dbReference>
<dbReference type="Pfam" id="PF13242">
    <property type="entry name" value="Hydrolase_like"/>
    <property type="match status" value="1"/>
</dbReference>
<dbReference type="SUPFAM" id="SSF56784">
    <property type="entry name" value="HAD-like"/>
    <property type="match status" value="1"/>
</dbReference>
<dbReference type="Proteomes" id="UP001381693">
    <property type="component" value="Unassembled WGS sequence"/>
</dbReference>
<evidence type="ECO:0000256" key="2">
    <source>
        <dbReference type="PIRNR" id="PIRNR000915"/>
    </source>
</evidence>
<dbReference type="PANTHER" id="PTHR19288">
    <property type="entry name" value="4-NITROPHENYLPHOSPHATASE-RELATED"/>
    <property type="match status" value="1"/>
</dbReference>
<evidence type="ECO:0000256" key="4">
    <source>
        <dbReference type="PIRSR" id="PIRSR000915-3"/>
    </source>
</evidence>
<name>A0AAN8WE93_HALRR</name>
<evidence type="ECO:0000256" key="1">
    <source>
        <dbReference type="ARBA" id="ARBA00022801"/>
    </source>
</evidence>
<accession>A0AAN8WE93</accession>
<feature type="binding site" evidence="4">
    <location>
        <position position="213"/>
    </location>
    <ligand>
        <name>Mg(2+)</name>
        <dbReference type="ChEBI" id="CHEBI:18420"/>
    </ligand>
</feature>
<keyword evidence="6" id="KW-1185">Reference proteome</keyword>
<feature type="binding site" evidence="3">
    <location>
        <position position="188"/>
    </location>
    <ligand>
        <name>substrate</name>
    </ligand>
</feature>
<sequence>MDLIPGSRETVQRLQEMGKNVFFITNNSTKTQDSYYEKCQTLGFNIAKDHILSAPFILAQYLKEIGFQKKVYILGSPGLAEEIQKVGVQCIGVGPERIQGSIYSAISDGSLGLDPEVGAVAVGFDREFNYDKLVRATSYLNDPECLFLATNTDEKYKVVGTRYHLPAAGVLVNTLELATERPARIMGKPSMNIFYMLQARHGIQPEKTLVIGDTLNTDIMFGNECGMWTILVLSGVATLQDARQLSVASNQQKQKQIPLFYLNTLGDIIKLLDEVPNQVDGQEN</sequence>
<keyword evidence="4" id="KW-0460">Magnesium</keyword>
<evidence type="ECO:0000313" key="5">
    <source>
        <dbReference type="EMBL" id="KAK7028231.1"/>
    </source>
</evidence>
<dbReference type="NCBIfam" id="TIGR01460">
    <property type="entry name" value="HAD-SF-IIA"/>
    <property type="match status" value="1"/>
</dbReference>
<comment type="similarity">
    <text evidence="2">Belongs to the HAD-like hydrolase superfamily.</text>
</comment>
<organism evidence="5 6">
    <name type="scientific">Halocaridina rubra</name>
    <name type="common">Hawaiian red shrimp</name>
    <dbReference type="NCBI Taxonomy" id="373956"/>
    <lineage>
        <taxon>Eukaryota</taxon>
        <taxon>Metazoa</taxon>
        <taxon>Ecdysozoa</taxon>
        <taxon>Arthropoda</taxon>
        <taxon>Crustacea</taxon>
        <taxon>Multicrustacea</taxon>
        <taxon>Malacostraca</taxon>
        <taxon>Eumalacostraca</taxon>
        <taxon>Eucarida</taxon>
        <taxon>Decapoda</taxon>
        <taxon>Pleocyemata</taxon>
        <taxon>Caridea</taxon>
        <taxon>Atyoidea</taxon>
        <taxon>Atyidae</taxon>
        <taxon>Halocaridina</taxon>
    </lineage>
</organism>
<dbReference type="AlphaFoldDB" id="A0AAN8WE93"/>
<protein>
    <recommendedName>
        <fullName evidence="7">Phosphoglycolate phosphatase</fullName>
    </recommendedName>
</protein>
<gene>
    <name evidence="5" type="ORF">SK128_005958</name>
</gene>
<dbReference type="NCBIfam" id="TIGR01452">
    <property type="entry name" value="PGP_euk"/>
    <property type="match status" value="1"/>
</dbReference>
<dbReference type="PANTHER" id="PTHR19288:SF93">
    <property type="entry name" value="FI11325P-RELATED"/>
    <property type="match status" value="1"/>
</dbReference>
<dbReference type="InterPro" id="IPR036412">
    <property type="entry name" value="HAD-like_sf"/>
</dbReference>